<keyword evidence="3" id="KW-1185">Reference proteome</keyword>
<name>A0A4Y2JC54_ARAVE</name>
<dbReference type="OrthoDB" id="1099063at2759"/>
<organism evidence="2 3">
    <name type="scientific">Araneus ventricosus</name>
    <name type="common">Orbweaver spider</name>
    <name type="synonym">Epeira ventricosa</name>
    <dbReference type="NCBI Taxonomy" id="182803"/>
    <lineage>
        <taxon>Eukaryota</taxon>
        <taxon>Metazoa</taxon>
        <taxon>Ecdysozoa</taxon>
        <taxon>Arthropoda</taxon>
        <taxon>Chelicerata</taxon>
        <taxon>Arachnida</taxon>
        <taxon>Araneae</taxon>
        <taxon>Araneomorphae</taxon>
        <taxon>Entelegynae</taxon>
        <taxon>Araneoidea</taxon>
        <taxon>Araneidae</taxon>
        <taxon>Araneus</taxon>
    </lineage>
</organism>
<comment type="caution">
    <text evidence="2">The sequence shown here is derived from an EMBL/GenBank/DDBJ whole genome shotgun (WGS) entry which is preliminary data.</text>
</comment>
<protein>
    <submittedName>
        <fullName evidence="2">Uncharacterized protein</fullName>
    </submittedName>
</protein>
<proteinExistence type="predicted"/>
<evidence type="ECO:0000256" key="1">
    <source>
        <dbReference type="SAM" id="MobiDB-lite"/>
    </source>
</evidence>
<evidence type="ECO:0000313" key="2">
    <source>
        <dbReference type="EMBL" id="GBM86812.1"/>
    </source>
</evidence>
<evidence type="ECO:0000313" key="3">
    <source>
        <dbReference type="Proteomes" id="UP000499080"/>
    </source>
</evidence>
<dbReference type="AlphaFoldDB" id="A0A4Y2JC54"/>
<sequence length="85" mass="9500">MTRTTPELAPPISKLPRQPNGRTFGHYVWFSVQQAPYTADLQCNQVSNVEPFGPKADALPVGHRGPFKRIQASVSAYLRILHGRE</sequence>
<feature type="region of interest" description="Disordered" evidence="1">
    <location>
        <begin position="1"/>
        <end position="21"/>
    </location>
</feature>
<accession>A0A4Y2JC54</accession>
<gene>
    <name evidence="2" type="ORF">AVEN_169407_1</name>
</gene>
<dbReference type="EMBL" id="BGPR01003340">
    <property type="protein sequence ID" value="GBM86812.1"/>
    <property type="molecule type" value="Genomic_DNA"/>
</dbReference>
<reference evidence="2 3" key="1">
    <citation type="journal article" date="2019" name="Sci. Rep.">
        <title>Orb-weaving spider Araneus ventricosus genome elucidates the spidroin gene catalogue.</title>
        <authorList>
            <person name="Kono N."/>
            <person name="Nakamura H."/>
            <person name="Ohtoshi R."/>
            <person name="Moran D.A.P."/>
            <person name="Shinohara A."/>
            <person name="Yoshida Y."/>
            <person name="Fujiwara M."/>
            <person name="Mori M."/>
            <person name="Tomita M."/>
            <person name="Arakawa K."/>
        </authorList>
    </citation>
    <scope>NUCLEOTIDE SEQUENCE [LARGE SCALE GENOMIC DNA]</scope>
</reference>
<dbReference type="Proteomes" id="UP000499080">
    <property type="component" value="Unassembled WGS sequence"/>
</dbReference>